<evidence type="ECO:0000256" key="1">
    <source>
        <dbReference type="SAM" id="Phobius"/>
    </source>
</evidence>
<proteinExistence type="predicted"/>
<name>K1U664_9ZZZZ</name>
<protein>
    <submittedName>
        <fullName evidence="2">Uncharacterized protein</fullName>
    </submittedName>
</protein>
<feature type="transmembrane region" description="Helical" evidence="1">
    <location>
        <begin position="15"/>
        <end position="37"/>
    </location>
</feature>
<sequence length="147" mass="16132">KYVPTKQKSNLAMDILMFPVRIIKAIGGFLSVFSMAFGGEPLRTGGKNPAKSKTADEREAFIEGNLIKAEKQLSGDADDGIIPSDWELVKRDKSGNITVLKKRIMDYRLLSDGDILYSNGSRIGMLSGNKNTVVCKIKYANSITVTE</sequence>
<dbReference type="AlphaFoldDB" id="K1U664"/>
<feature type="non-terminal residue" evidence="2">
    <location>
        <position position="1"/>
    </location>
</feature>
<accession>K1U664</accession>
<keyword evidence="1" id="KW-0812">Transmembrane</keyword>
<keyword evidence="1" id="KW-0472">Membrane</keyword>
<organism evidence="2">
    <name type="scientific">human gut metagenome</name>
    <dbReference type="NCBI Taxonomy" id="408170"/>
    <lineage>
        <taxon>unclassified sequences</taxon>
        <taxon>metagenomes</taxon>
        <taxon>organismal metagenomes</taxon>
    </lineage>
</organism>
<evidence type="ECO:0000313" key="2">
    <source>
        <dbReference type="EMBL" id="EKC77768.1"/>
    </source>
</evidence>
<keyword evidence="1" id="KW-1133">Transmembrane helix</keyword>
<comment type="caution">
    <text evidence="2">The sequence shown here is derived from an EMBL/GenBank/DDBJ whole genome shotgun (WGS) entry which is preliminary data.</text>
</comment>
<reference evidence="2" key="1">
    <citation type="journal article" date="2013" name="Environ. Microbiol.">
        <title>Microbiota from the distal guts of lean and obese adolescents exhibit partial functional redundancy besides clear differences in community structure.</title>
        <authorList>
            <person name="Ferrer M."/>
            <person name="Ruiz A."/>
            <person name="Lanza F."/>
            <person name="Haange S.B."/>
            <person name="Oberbach A."/>
            <person name="Till H."/>
            <person name="Bargiela R."/>
            <person name="Campoy C."/>
            <person name="Segura M.T."/>
            <person name="Richter M."/>
            <person name="von Bergen M."/>
            <person name="Seifert J."/>
            <person name="Suarez A."/>
        </authorList>
    </citation>
    <scope>NUCLEOTIDE SEQUENCE</scope>
</reference>
<dbReference type="EMBL" id="AJWY01002647">
    <property type="protein sequence ID" value="EKC77768.1"/>
    <property type="molecule type" value="Genomic_DNA"/>
</dbReference>
<gene>
    <name evidence="2" type="ORF">LEA_04000</name>
</gene>